<dbReference type="RefSeq" id="XP_067820609.1">
    <property type="nucleotide sequence ID" value="XM_067960796.1"/>
</dbReference>
<dbReference type="AlphaFoldDB" id="A0A976FQX1"/>
<dbReference type="KEGG" id="blac:94346467"/>
<dbReference type="EMBL" id="SHOA02000004">
    <property type="protein sequence ID" value="TDH71110.1"/>
    <property type="molecule type" value="Genomic_DNA"/>
</dbReference>
<protein>
    <submittedName>
        <fullName evidence="1">Uncharacterized protein</fullName>
    </submittedName>
</protein>
<gene>
    <name evidence="1" type="ORF">CCR75_002699</name>
</gene>
<proteinExistence type="predicted"/>
<organism evidence="1 2">
    <name type="scientific">Bremia lactucae</name>
    <name type="common">Lettuce downy mildew</name>
    <dbReference type="NCBI Taxonomy" id="4779"/>
    <lineage>
        <taxon>Eukaryota</taxon>
        <taxon>Sar</taxon>
        <taxon>Stramenopiles</taxon>
        <taxon>Oomycota</taxon>
        <taxon>Peronosporomycetes</taxon>
        <taxon>Peronosporales</taxon>
        <taxon>Peronosporaceae</taxon>
        <taxon>Bremia</taxon>
    </lineage>
</organism>
<comment type="caution">
    <text evidence="1">The sequence shown here is derived from an EMBL/GenBank/DDBJ whole genome shotgun (WGS) entry which is preliminary data.</text>
</comment>
<keyword evidence="2" id="KW-1185">Reference proteome</keyword>
<evidence type="ECO:0000313" key="1">
    <source>
        <dbReference type="EMBL" id="TDH71110.1"/>
    </source>
</evidence>
<sequence length="99" mass="10967">MLVICGQRAGLIASVTHLVYFTTKASPLIPIDHLRRHEHEAITYVVLLGNSKTIGQTAHKMLQRAQKAYADKGFPNEWLHHHKGGGVQLTRAENGSQVC</sequence>
<evidence type="ECO:0000313" key="2">
    <source>
        <dbReference type="Proteomes" id="UP000294530"/>
    </source>
</evidence>
<dbReference type="GeneID" id="94346467"/>
<name>A0A976FQX1_BRELC</name>
<reference evidence="1 2" key="1">
    <citation type="journal article" date="2021" name="Genome Biol.">
        <title>AFLAP: assembly-free linkage analysis pipeline using k-mers from genome sequencing data.</title>
        <authorList>
            <person name="Fletcher K."/>
            <person name="Zhang L."/>
            <person name="Gil J."/>
            <person name="Han R."/>
            <person name="Cavanaugh K."/>
            <person name="Michelmore R."/>
        </authorList>
    </citation>
    <scope>NUCLEOTIDE SEQUENCE [LARGE SCALE GENOMIC DNA]</scope>
    <source>
        <strain evidence="1 2">SF5</strain>
    </source>
</reference>
<accession>A0A976FQX1</accession>
<dbReference type="Proteomes" id="UP000294530">
    <property type="component" value="Unassembled WGS sequence"/>
</dbReference>
<dbReference type="OrthoDB" id="2013818at2759"/>